<gene>
    <name evidence="2" type="ORF">S06H3_44868</name>
</gene>
<dbReference type="Pfam" id="PF04350">
    <property type="entry name" value="PilO"/>
    <property type="match status" value="1"/>
</dbReference>
<feature type="coiled-coil region" evidence="1">
    <location>
        <begin position="30"/>
        <end position="67"/>
    </location>
</feature>
<proteinExistence type="predicted"/>
<keyword evidence="1" id="KW-0175">Coiled coil</keyword>
<accession>X1PKL0</accession>
<sequence length="180" mass="20814">MNKKNIISLINLAIGLALVFIFIIPFWSSVRAWQVEIDQKKQEIVRIEELLDEVQKFNEEYQEAVGESKENFLTLPKEEDTPFLLVQFETAAINNGLLLESINLGQIIEEPEENQLPFRVLPVEIIVSGSYDDFKRYLIALENSIYSMNISSIELINSRGRVASSFDIFRYNLGINVYYQ</sequence>
<evidence type="ECO:0008006" key="3">
    <source>
        <dbReference type="Google" id="ProtNLM"/>
    </source>
</evidence>
<protein>
    <recommendedName>
        <fullName evidence="3">Type 4a pilus biogenesis protein PilO</fullName>
    </recommendedName>
</protein>
<comment type="caution">
    <text evidence="2">The sequence shown here is derived from an EMBL/GenBank/DDBJ whole genome shotgun (WGS) entry which is preliminary data.</text>
</comment>
<dbReference type="EMBL" id="BARV01027947">
    <property type="protein sequence ID" value="GAI43036.1"/>
    <property type="molecule type" value="Genomic_DNA"/>
</dbReference>
<dbReference type="Gene3D" id="3.30.70.60">
    <property type="match status" value="1"/>
</dbReference>
<dbReference type="GO" id="GO:0043107">
    <property type="term" value="P:type IV pilus-dependent motility"/>
    <property type="evidence" value="ECO:0007669"/>
    <property type="project" value="InterPro"/>
</dbReference>
<organism evidence="2">
    <name type="scientific">marine sediment metagenome</name>
    <dbReference type="NCBI Taxonomy" id="412755"/>
    <lineage>
        <taxon>unclassified sequences</taxon>
        <taxon>metagenomes</taxon>
        <taxon>ecological metagenomes</taxon>
    </lineage>
</organism>
<dbReference type="GO" id="GO:0043683">
    <property type="term" value="P:type IV pilus assembly"/>
    <property type="evidence" value="ECO:0007669"/>
    <property type="project" value="InterPro"/>
</dbReference>
<dbReference type="AlphaFoldDB" id="X1PKL0"/>
<dbReference type="InterPro" id="IPR014717">
    <property type="entry name" value="Transl_elong_EF1B/ribsomal_bS6"/>
</dbReference>
<evidence type="ECO:0000256" key="1">
    <source>
        <dbReference type="SAM" id="Coils"/>
    </source>
</evidence>
<dbReference type="InterPro" id="IPR007445">
    <property type="entry name" value="PilO"/>
</dbReference>
<evidence type="ECO:0000313" key="2">
    <source>
        <dbReference type="EMBL" id="GAI43036.1"/>
    </source>
</evidence>
<name>X1PKL0_9ZZZZ</name>
<reference evidence="2" key="1">
    <citation type="journal article" date="2014" name="Front. Microbiol.">
        <title>High frequency of phylogenetically diverse reductive dehalogenase-homologous genes in deep subseafloor sedimentary metagenomes.</title>
        <authorList>
            <person name="Kawai M."/>
            <person name="Futagami T."/>
            <person name="Toyoda A."/>
            <person name="Takaki Y."/>
            <person name="Nishi S."/>
            <person name="Hori S."/>
            <person name="Arai W."/>
            <person name="Tsubouchi T."/>
            <person name="Morono Y."/>
            <person name="Uchiyama I."/>
            <person name="Ito T."/>
            <person name="Fujiyama A."/>
            <person name="Inagaki F."/>
            <person name="Takami H."/>
        </authorList>
    </citation>
    <scope>NUCLEOTIDE SEQUENCE</scope>
    <source>
        <strain evidence="2">Expedition CK06-06</strain>
    </source>
</reference>